<evidence type="ECO:0000259" key="1">
    <source>
        <dbReference type="Pfam" id="PF12867"/>
    </source>
</evidence>
<protein>
    <submittedName>
        <fullName evidence="2">DinB family protein</fullName>
    </submittedName>
</protein>
<comment type="caution">
    <text evidence="2">The sequence shown here is derived from an EMBL/GenBank/DDBJ whole genome shotgun (WGS) entry which is preliminary data.</text>
</comment>
<gene>
    <name evidence="2" type="ORF">DX873_09535</name>
</gene>
<evidence type="ECO:0000313" key="2">
    <source>
        <dbReference type="EMBL" id="RDY59605.1"/>
    </source>
</evidence>
<feature type="domain" description="DinB-like" evidence="1">
    <location>
        <begin position="35"/>
        <end position="190"/>
    </location>
</feature>
<dbReference type="InterPro" id="IPR034660">
    <property type="entry name" value="DinB/YfiT-like"/>
</dbReference>
<keyword evidence="3" id="KW-1185">Reference proteome</keyword>
<evidence type="ECO:0000313" key="3">
    <source>
        <dbReference type="Proteomes" id="UP000261828"/>
    </source>
</evidence>
<sequence>MKKMIIPVLAFVLFGFSADTNKLSNEDRKFAIKHLKETRNHMTHVLKGLSEEQLNFKPYEDSWSIAECVEHLAISESAFGGLIKRTAASEPNPVLKDSLVFNDEQLLKVITDRSQKVKTSEQFEPSGQFGSHEETVEAFMTKRNEHIEYTKTTEDDLRNRFSKDLPFGTVDGVQLLLFAAAHSERHILQMEEVMATENFPAKKE</sequence>
<organism evidence="2 3">
    <name type="scientific">Flagellimonas nanhaiensis</name>
    <dbReference type="NCBI Taxonomy" id="2292706"/>
    <lineage>
        <taxon>Bacteria</taxon>
        <taxon>Pseudomonadati</taxon>
        <taxon>Bacteroidota</taxon>
        <taxon>Flavobacteriia</taxon>
        <taxon>Flavobacteriales</taxon>
        <taxon>Flavobacteriaceae</taxon>
        <taxon>Flagellimonas</taxon>
    </lineage>
</organism>
<dbReference type="Pfam" id="PF12867">
    <property type="entry name" value="DinB_2"/>
    <property type="match status" value="1"/>
</dbReference>
<reference evidence="2 3" key="1">
    <citation type="submission" date="2018-08" db="EMBL/GenBank/DDBJ databases">
        <title>Muricauda nanhaiensis sp. nov., isolated from seawater of the South China Sea.</title>
        <authorList>
            <person name="Dang Y."/>
        </authorList>
    </citation>
    <scope>NUCLEOTIDE SEQUENCE [LARGE SCALE GENOMIC DNA]</scope>
    <source>
        <strain evidence="2 3">SM1704</strain>
    </source>
</reference>
<dbReference type="RefSeq" id="WP_116184218.1">
    <property type="nucleotide sequence ID" value="NZ_QTJX01000002.1"/>
</dbReference>
<name>A0A371JQ09_9FLAO</name>
<dbReference type="AlphaFoldDB" id="A0A371JQ09"/>
<dbReference type="Gene3D" id="1.20.120.450">
    <property type="entry name" value="dinb family like domain"/>
    <property type="match status" value="1"/>
</dbReference>
<accession>A0A371JQ09</accession>
<dbReference type="InterPro" id="IPR024775">
    <property type="entry name" value="DinB-like"/>
</dbReference>
<dbReference type="SUPFAM" id="SSF109854">
    <property type="entry name" value="DinB/YfiT-like putative metalloenzymes"/>
    <property type="match status" value="1"/>
</dbReference>
<dbReference type="Proteomes" id="UP000261828">
    <property type="component" value="Unassembled WGS sequence"/>
</dbReference>
<proteinExistence type="predicted"/>
<dbReference type="EMBL" id="QTJX01000002">
    <property type="protein sequence ID" value="RDY59605.1"/>
    <property type="molecule type" value="Genomic_DNA"/>
</dbReference>
<dbReference type="OrthoDB" id="1524454at2"/>